<dbReference type="SUPFAM" id="SSF46785">
    <property type="entry name" value="Winged helix' DNA-binding domain"/>
    <property type="match status" value="1"/>
</dbReference>
<dbReference type="PROSITE" id="PS50995">
    <property type="entry name" value="HTH_MARR_2"/>
    <property type="match status" value="1"/>
</dbReference>
<dbReference type="EMBL" id="CP009313">
    <property type="protein sequence ID" value="AJE44552.1"/>
    <property type="molecule type" value="Genomic_DNA"/>
</dbReference>
<dbReference type="InterPro" id="IPR036388">
    <property type="entry name" value="WH-like_DNA-bd_sf"/>
</dbReference>
<dbReference type="GO" id="GO:0006950">
    <property type="term" value="P:response to stress"/>
    <property type="evidence" value="ECO:0007669"/>
    <property type="project" value="TreeGrafter"/>
</dbReference>
<evidence type="ECO:0000313" key="5">
    <source>
        <dbReference type="Proteomes" id="UP000325763"/>
    </source>
</evidence>
<protein>
    <submittedName>
        <fullName evidence="3">MarR family transcriptional regulator</fullName>
    </submittedName>
    <submittedName>
        <fullName evidence="2">MarR transcriptional regulator</fullName>
    </submittedName>
</protein>
<gene>
    <name evidence="3" type="ORF">CP978_03130</name>
    <name evidence="2" type="ORF">SNOD_02730</name>
</gene>
<organism evidence="2 4">
    <name type="scientific">Streptomyces nodosus</name>
    <dbReference type="NCBI Taxonomy" id="40318"/>
    <lineage>
        <taxon>Bacteria</taxon>
        <taxon>Bacillati</taxon>
        <taxon>Actinomycetota</taxon>
        <taxon>Actinomycetes</taxon>
        <taxon>Kitasatosporales</taxon>
        <taxon>Streptomycetaceae</taxon>
        <taxon>Streptomyces</taxon>
    </lineage>
</organism>
<dbReference type="PRINTS" id="PR00598">
    <property type="entry name" value="HTHMARR"/>
</dbReference>
<reference evidence="4" key="1">
    <citation type="submission" date="2014-09" db="EMBL/GenBank/DDBJ databases">
        <title>Sequence of the Streptomyces nodosus genome.</title>
        <authorList>
            <person name="Sweeney P."/>
            <person name="Stephens N."/>
            <person name="Murphy C."/>
            <person name="Caffrey P."/>
        </authorList>
    </citation>
    <scope>NUCLEOTIDE SEQUENCE [LARGE SCALE GENOMIC DNA]</scope>
    <source>
        <strain evidence="4">ATCC 14899</strain>
    </source>
</reference>
<dbReference type="InterPro" id="IPR000835">
    <property type="entry name" value="HTH_MarR-typ"/>
</dbReference>
<evidence type="ECO:0000313" key="3">
    <source>
        <dbReference type="EMBL" id="QEV37665.1"/>
    </source>
</evidence>
<dbReference type="PANTHER" id="PTHR33164:SF43">
    <property type="entry name" value="HTH-TYPE TRANSCRIPTIONAL REPRESSOR YETL"/>
    <property type="match status" value="1"/>
</dbReference>
<name>A0A0B5DWD7_9ACTN</name>
<evidence type="ECO:0000259" key="1">
    <source>
        <dbReference type="PROSITE" id="PS50995"/>
    </source>
</evidence>
<dbReference type="Gene3D" id="1.10.10.10">
    <property type="entry name" value="Winged helix-like DNA-binding domain superfamily/Winged helix DNA-binding domain"/>
    <property type="match status" value="1"/>
</dbReference>
<keyword evidence="4" id="KW-1185">Reference proteome</keyword>
<dbReference type="Proteomes" id="UP000031526">
    <property type="component" value="Chromosome"/>
</dbReference>
<reference evidence="2 4" key="2">
    <citation type="journal article" date="2016" name="Appl. Microbiol. Biotechnol.">
        <title>Exploiting the genome sequence of Streptomyces nodosus for enhanced antibiotic production.</title>
        <authorList>
            <person name="Sweeney P."/>
            <person name="Murphy C.D."/>
            <person name="Caffrey P."/>
        </authorList>
    </citation>
    <scope>NUCLEOTIDE SEQUENCE [LARGE SCALE GENOMIC DNA]</scope>
    <source>
        <strain evidence="2 4">ATCC 14899</strain>
    </source>
</reference>
<dbReference type="InterPro" id="IPR039422">
    <property type="entry name" value="MarR/SlyA-like"/>
</dbReference>
<evidence type="ECO:0000313" key="2">
    <source>
        <dbReference type="EMBL" id="AJE44552.1"/>
    </source>
</evidence>
<dbReference type="PANTHER" id="PTHR33164">
    <property type="entry name" value="TRANSCRIPTIONAL REGULATOR, MARR FAMILY"/>
    <property type="match status" value="1"/>
</dbReference>
<dbReference type="KEGG" id="snq:CP978_03130"/>
<proteinExistence type="predicted"/>
<dbReference type="GO" id="GO:0003700">
    <property type="term" value="F:DNA-binding transcription factor activity"/>
    <property type="evidence" value="ECO:0007669"/>
    <property type="project" value="InterPro"/>
</dbReference>
<sequence length="183" mass="20325">MPRRATAFSLESHAESHTSDSAIADWTTVLVRIPRVPSSDPISHPLITTFGRLSEAHSHLERRLGTAMLKEVGLPHVWFEVLLRLARAEEGQLTMSTLAEQIALTTGGVTRLIDRIQAAGYVERCYCAKDRRIAYAAITDAGHDILTRAAAGHLRQLRDTFAPFSEDDLTTLDHLLDRLRSTT</sequence>
<evidence type="ECO:0000313" key="4">
    <source>
        <dbReference type="Proteomes" id="UP000031526"/>
    </source>
</evidence>
<dbReference type="SMART" id="SM00347">
    <property type="entry name" value="HTH_MARR"/>
    <property type="match status" value="1"/>
</dbReference>
<dbReference type="STRING" id="40318.SNOD_02730"/>
<dbReference type="AlphaFoldDB" id="A0A0B5DWD7"/>
<dbReference type="Proteomes" id="UP000325763">
    <property type="component" value="Chromosome"/>
</dbReference>
<dbReference type="EMBL" id="CP023747">
    <property type="protein sequence ID" value="QEV37665.1"/>
    <property type="molecule type" value="Genomic_DNA"/>
</dbReference>
<accession>A0A0B5DWD7</accession>
<dbReference type="Pfam" id="PF12802">
    <property type="entry name" value="MarR_2"/>
    <property type="match status" value="1"/>
</dbReference>
<reference evidence="3 5" key="3">
    <citation type="submission" date="2017-09" db="EMBL/GenBank/DDBJ databases">
        <title>Streptomyces genome completion.</title>
        <authorList>
            <person name="Lee N."/>
            <person name="Cho B.-K."/>
        </authorList>
    </citation>
    <scope>NUCLEOTIDE SEQUENCE [LARGE SCALE GENOMIC DNA]</scope>
    <source>
        <strain evidence="3 5">ATCC 14899</strain>
    </source>
</reference>
<dbReference type="HOGENOM" id="CLU_083287_27_8_11"/>
<feature type="domain" description="HTH marR-type" evidence="1">
    <location>
        <begin position="43"/>
        <end position="181"/>
    </location>
</feature>
<dbReference type="InterPro" id="IPR036390">
    <property type="entry name" value="WH_DNA-bd_sf"/>
</dbReference>